<feature type="compositionally biased region" description="Polar residues" evidence="2">
    <location>
        <begin position="22"/>
        <end position="31"/>
    </location>
</feature>
<dbReference type="InParanoid" id="K1PNH9"/>
<dbReference type="HOGENOM" id="CLU_390450_0_0_1"/>
<feature type="region of interest" description="Disordered" evidence="2">
    <location>
        <begin position="728"/>
        <end position="797"/>
    </location>
</feature>
<feature type="region of interest" description="Disordered" evidence="2">
    <location>
        <begin position="1"/>
        <end position="75"/>
    </location>
</feature>
<organism evidence="3">
    <name type="scientific">Magallana gigas</name>
    <name type="common">Pacific oyster</name>
    <name type="synonym">Crassostrea gigas</name>
    <dbReference type="NCBI Taxonomy" id="29159"/>
    <lineage>
        <taxon>Eukaryota</taxon>
        <taxon>Metazoa</taxon>
        <taxon>Spiralia</taxon>
        <taxon>Lophotrochozoa</taxon>
        <taxon>Mollusca</taxon>
        <taxon>Bivalvia</taxon>
        <taxon>Autobranchia</taxon>
        <taxon>Pteriomorphia</taxon>
        <taxon>Ostreida</taxon>
        <taxon>Ostreoidea</taxon>
        <taxon>Ostreidae</taxon>
        <taxon>Magallana</taxon>
    </lineage>
</organism>
<feature type="region of interest" description="Disordered" evidence="2">
    <location>
        <begin position="480"/>
        <end position="571"/>
    </location>
</feature>
<feature type="compositionally biased region" description="Basic residues" evidence="2">
    <location>
        <begin position="44"/>
        <end position="54"/>
    </location>
</feature>
<dbReference type="AlphaFoldDB" id="K1PNH9"/>
<gene>
    <name evidence="3" type="ORF">CGI_10020911</name>
</gene>
<evidence type="ECO:0000256" key="1">
    <source>
        <dbReference type="SAM" id="Coils"/>
    </source>
</evidence>
<feature type="compositionally biased region" description="Polar residues" evidence="2">
    <location>
        <begin position="60"/>
        <end position="71"/>
    </location>
</feature>
<feature type="coiled-coil region" evidence="1">
    <location>
        <begin position="181"/>
        <end position="222"/>
    </location>
</feature>
<dbReference type="Gene3D" id="1.20.5.190">
    <property type="match status" value="1"/>
</dbReference>
<feature type="compositionally biased region" description="Low complexity" evidence="2">
    <location>
        <begin position="755"/>
        <end position="764"/>
    </location>
</feature>
<reference evidence="3" key="1">
    <citation type="journal article" date="2012" name="Nature">
        <title>The oyster genome reveals stress adaptation and complexity of shell formation.</title>
        <authorList>
            <person name="Zhang G."/>
            <person name="Fang X."/>
            <person name="Guo X."/>
            <person name="Li L."/>
            <person name="Luo R."/>
            <person name="Xu F."/>
            <person name="Yang P."/>
            <person name="Zhang L."/>
            <person name="Wang X."/>
            <person name="Qi H."/>
            <person name="Xiong Z."/>
            <person name="Que H."/>
            <person name="Xie Y."/>
            <person name="Holland P.W."/>
            <person name="Paps J."/>
            <person name="Zhu Y."/>
            <person name="Wu F."/>
            <person name="Chen Y."/>
            <person name="Wang J."/>
            <person name="Peng C."/>
            <person name="Meng J."/>
            <person name="Yang L."/>
            <person name="Liu J."/>
            <person name="Wen B."/>
            <person name="Zhang N."/>
            <person name="Huang Z."/>
            <person name="Zhu Q."/>
            <person name="Feng Y."/>
            <person name="Mount A."/>
            <person name="Hedgecock D."/>
            <person name="Xu Z."/>
            <person name="Liu Y."/>
            <person name="Domazet-Loso T."/>
            <person name="Du Y."/>
            <person name="Sun X."/>
            <person name="Zhang S."/>
            <person name="Liu B."/>
            <person name="Cheng P."/>
            <person name="Jiang X."/>
            <person name="Li J."/>
            <person name="Fan D."/>
            <person name="Wang W."/>
            <person name="Fu W."/>
            <person name="Wang T."/>
            <person name="Wang B."/>
            <person name="Zhang J."/>
            <person name="Peng Z."/>
            <person name="Li Y."/>
            <person name="Li N."/>
            <person name="Wang J."/>
            <person name="Chen M."/>
            <person name="He Y."/>
            <person name="Tan F."/>
            <person name="Song X."/>
            <person name="Zheng Q."/>
            <person name="Huang R."/>
            <person name="Yang H."/>
            <person name="Du X."/>
            <person name="Chen L."/>
            <person name="Yang M."/>
            <person name="Gaffney P.M."/>
            <person name="Wang S."/>
            <person name="Luo L."/>
            <person name="She Z."/>
            <person name="Ming Y."/>
            <person name="Huang W."/>
            <person name="Zhang S."/>
            <person name="Huang B."/>
            <person name="Zhang Y."/>
            <person name="Qu T."/>
            <person name="Ni P."/>
            <person name="Miao G."/>
            <person name="Wang J."/>
            <person name="Wang Q."/>
            <person name="Steinberg C.E."/>
            <person name="Wang H."/>
            <person name="Li N."/>
            <person name="Qian L."/>
            <person name="Zhang G."/>
            <person name="Li Y."/>
            <person name="Yang H."/>
            <person name="Liu X."/>
            <person name="Wang J."/>
            <person name="Yin Y."/>
            <person name="Wang J."/>
        </authorList>
    </citation>
    <scope>NUCLEOTIDE SEQUENCE [LARGE SCALE GENOMIC DNA]</scope>
    <source>
        <strain evidence="3">05x7-T-G4-1.051#20</strain>
    </source>
</reference>
<dbReference type="EMBL" id="JH818302">
    <property type="protein sequence ID" value="EKC23233.1"/>
    <property type="molecule type" value="Genomic_DNA"/>
</dbReference>
<evidence type="ECO:0000313" key="3">
    <source>
        <dbReference type="EMBL" id="EKC23233.1"/>
    </source>
</evidence>
<protein>
    <submittedName>
        <fullName evidence="3">IQ domain-containing protein E</fullName>
    </submittedName>
</protein>
<feature type="region of interest" description="Disordered" evidence="2">
    <location>
        <begin position="159"/>
        <end position="179"/>
    </location>
</feature>
<feature type="compositionally biased region" description="Basic and acidic residues" evidence="2">
    <location>
        <begin position="550"/>
        <end position="571"/>
    </location>
</feature>
<name>K1PNH9_MAGGI</name>
<dbReference type="PROSITE" id="PS50096">
    <property type="entry name" value="IQ"/>
    <property type="match status" value="1"/>
</dbReference>
<accession>K1PNH9</accession>
<feature type="compositionally biased region" description="Low complexity" evidence="2">
    <location>
        <begin position="499"/>
        <end position="513"/>
    </location>
</feature>
<keyword evidence="1" id="KW-0175">Coiled coil</keyword>
<evidence type="ECO:0000256" key="2">
    <source>
        <dbReference type="SAM" id="MobiDB-lite"/>
    </source>
</evidence>
<proteinExistence type="predicted"/>
<sequence>MYMNTEQRYYSDDYESDPDLHTVTTLISRNTAPVKAKKKEGSNKKKKEKAKKNTKATPRNRAQSAPPSRSGRTGHDLWMTAVKHRETASLTHRHPESPRHKSTTEYWVDTLRRTGTGITTQSTGSVGTTNTFTRLRRPNEAAMAYLSTSSYMRQMMGTEKNKKYSDPTAKPPSGTPAYRSQEEYYEQVLELKKQIKSLNQEISVLRAKARRTEEDNIKKEKEIEGLLDPTKNEEMRRTMGEKHAESGAVIQSLKQKILKLENQIRDKEANYAKLHADLKTTKVEEMKVQLEMCYQEIVRLQNMKDTGMTNHARTPTKENSAKIRALNETILRINKQNEELQLEIKDLREDLNREMEGKKISGDYEDMNKKQLLCVVNNLEKRLEKMKKSAGDNDSLQSYDSRVDKKRRPSSATAGKIELAGSLEDRLDQLDKRETELLGELEKSKKQVKRLKDEKTENRQRMEEYEKLIKDLQAEIDYLNDRQGKGTPRRGLTPRAGAPRQQSPRNSRPPSGRKYSVDSTSSEDRRRRRQEQEEEEKIENFKRQHAAKKLQREWKSHRQGAKEREELNELANKHRETVAARRIQREWRAHHKEVERRHQEELESKVNQVKTNHAALVIQTKWKKHRGDADKKKEEERRFNEKVEDFRRNRAAKTIQNRWTGYKYQKHEEEVDEAAELIGSALRGHSTRKNRMKRYMTDYDDYDDDDDSEGYGNAVDLIQSSVKGHYNRRTKLKTYRDDDDSPVRNTLPNGRRASRPSSAVSRTSFGSKKNSGFGERPSSIGSHRAHESYDDDDDVQF</sequence>
<feature type="region of interest" description="Disordered" evidence="2">
    <location>
        <begin position="386"/>
        <end position="415"/>
    </location>
</feature>